<dbReference type="InterPro" id="IPR024483">
    <property type="entry name" value="Glam1"/>
</dbReference>
<evidence type="ECO:0000313" key="2">
    <source>
        <dbReference type="EMBL" id="CAB01154.1"/>
    </source>
</evidence>
<dbReference type="PaxDb" id="6239-F14D7.8"/>
<sequence length="254" mass="29102">MGIEKHACKVAGTRKIILIYSLVGLLTFSYFVCAEPRILIRANNFVHLALHAIVLFGVYNNTERSLRWSANIVYFYVLLYFAIFLVFPVMLASCKASGILPGITEGKVLKMIDKVLGRNNEPFGNETAAQIDVHIKHQLFKVFGDDFTKNKVNSMILCDISRKQLLKMPQHSDFKLMEQSRIYLDNYASKVVFEKILQDVRRDDECMYGLIAGLGMGLFCYMLYGLIYLEHAMLKQLWSIAVIVKPTEENYSNF</sequence>
<proteinExistence type="predicted"/>
<dbReference type="PANTHER" id="PTHR35013">
    <property type="entry name" value="PROTEIN CBG22618-RELATED"/>
    <property type="match status" value="1"/>
</dbReference>
<dbReference type="eggNOG" id="ENOG502THVB">
    <property type="taxonomic scope" value="Eukaryota"/>
</dbReference>
<dbReference type="UCSC" id="F14D7.8">
    <property type="organism name" value="c. elegans"/>
</dbReference>
<dbReference type="KEGG" id="cel:CELE_F14D7.8"/>
<keyword evidence="3" id="KW-1185">Reference proteome</keyword>
<dbReference type="AGR" id="WB:WBGene00008795"/>
<gene>
    <name evidence="2" type="ORF">CELE_F14D7.8</name>
    <name evidence="2 4" type="ORF">F14D7.8</name>
</gene>
<feature type="transmembrane region" description="Helical" evidence="1">
    <location>
        <begin position="207"/>
        <end position="229"/>
    </location>
</feature>
<dbReference type="OMA" id="RINNCAT"/>
<reference evidence="2 3" key="1">
    <citation type="journal article" date="1998" name="Science">
        <title>Genome sequence of the nematode C. elegans: a platform for investigating biology.</title>
        <authorList>
            <consortium name="The C. elegans sequencing consortium"/>
            <person name="Sulson J.E."/>
            <person name="Waterston R."/>
        </authorList>
    </citation>
    <scope>NUCLEOTIDE SEQUENCE [LARGE SCALE GENOMIC DNA]</scope>
    <source>
        <strain evidence="2 3">Bristol N2</strain>
    </source>
</reference>
<dbReference type="HOGENOM" id="CLU_1095145_0_0_1"/>
<dbReference type="InParanoid" id="Q19450"/>
<dbReference type="Bgee" id="WBGene00008795">
    <property type="expression patterns" value="Expressed in larva and 1 other cell type or tissue"/>
</dbReference>
<protein>
    <submittedName>
        <fullName evidence="2">PBPe domain-containing protein</fullName>
    </submittedName>
</protein>
<dbReference type="EMBL" id="BX284605">
    <property type="protein sequence ID" value="CAB01154.1"/>
    <property type="molecule type" value="Genomic_DNA"/>
</dbReference>
<keyword evidence="1" id="KW-0812">Transmembrane</keyword>
<evidence type="ECO:0000313" key="3">
    <source>
        <dbReference type="Proteomes" id="UP000001940"/>
    </source>
</evidence>
<dbReference type="CTD" id="184468"/>
<feature type="transmembrane region" description="Helical" evidence="1">
    <location>
        <begin position="71"/>
        <end position="91"/>
    </location>
</feature>
<accession>Q19450</accession>
<dbReference type="AlphaFoldDB" id="Q19450"/>
<keyword evidence="1" id="KW-1133">Transmembrane helix</keyword>
<feature type="transmembrane region" description="Helical" evidence="1">
    <location>
        <begin position="12"/>
        <end position="32"/>
    </location>
</feature>
<name>Q19450_CAEEL</name>
<feature type="transmembrane region" description="Helical" evidence="1">
    <location>
        <begin position="38"/>
        <end position="59"/>
    </location>
</feature>
<dbReference type="WormBase" id="F14D7.8">
    <property type="protein sequence ID" value="CE09386"/>
    <property type="gene ID" value="WBGene00008795"/>
</dbReference>
<evidence type="ECO:0000256" key="1">
    <source>
        <dbReference type="SAM" id="Phobius"/>
    </source>
</evidence>
<dbReference type="PIR" id="T20882">
    <property type="entry name" value="T20882"/>
</dbReference>
<keyword evidence="1" id="KW-0472">Membrane</keyword>
<dbReference type="PANTHER" id="PTHR35013:SF1">
    <property type="entry name" value="PBPE DOMAIN-CONTAINING PROTEIN"/>
    <property type="match status" value="1"/>
</dbReference>
<dbReference type="Proteomes" id="UP000001940">
    <property type="component" value="Chromosome V"/>
</dbReference>
<dbReference type="GeneID" id="184468"/>
<organism evidence="2 3">
    <name type="scientific">Caenorhabditis elegans</name>
    <dbReference type="NCBI Taxonomy" id="6239"/>
    <lineage>
        <taxon>Eukaryota</taxon>
        <taxon>Metazoa</taxon>
        <taxon>Ecdysozoa</taxon>
        <taxon>Nematoda</taxon>
        <taxon>Chromadorea</taxon>
        <taxon>Rhabditida</taxon>
        <taxon>Rhabditina</taxon>
        <taxon>Rhabditomorpha</taxon>
        <taxon>Rhabditoidea</taxon>
        <taxon>Rhabditidae</taxon>
        <taxon>Peloderinae</taxon>
        <taxon>Caenorhabditis</taxon>
    </lineage>
</organism>
<dbReference type="Pfam" id="PF10912">
    <property type="entry name" value="Glam1"/>
    <property type="match status" value="1"/>
</dbReference>
<evidence type="ECO:0000313" key="4">
    <source>
        <dbReference type="WormBase" id="F14D7.8"/>
    </source>
</evidence>
<dbReference type="RefSeq" id="NP_506546.1">
    <property type="nucleotide sequence ID" value="NM_074145.1"/>
</dbReference>
<dbReference type="FunCoup" id="Q19450">
    <property type="interactions" value="811"/>
</dbReference>